<dbReference type="EMBL" id="ATIB01000017">
    <property type="protein sequence ID" value="EQB06198.1"/>
    <property type="molecule type" value="Genomic_DNA"/>
</dbReference>
<proteinExistence type="predicted"/>
<organism evidence="1 2">
    <name type="scientific">Sphingobium baderi LL03</name>
    <dbReference type="NCBI Taxonomy" id="1114964"/>
    <lineage>
        <taxon>Bacteria</taxon>
        <taxon>Pseudomonadati</taxon>
        <taxon>Pseudomonadota</taxon>
        <taxon>Alphaproteobacteria</taxon>
        <taxon>Sphingomonadales</taxon>
        <taxon>Sphingomonadaceae</taxon>
        <taxon>Sphingobium</taxon>
    </lineage>
</organism>
<dbReference type="AlphaFoldDB" id="T0H287"/>
<keyword evidence="2" id="KW-1185">Reference proteome</keyword>
<dbReference type="Proteomes" id="UP000015524">
    <property type="component" value="Unassembled WGS sequence"/>
</dbReference>
<dbReference type="RefSeq" id="WP_021243183.1">
    <property type="nucleotide sequence ID" value="NZ_KQ130471.1"/>
</dbReference>
<comment type="caution">
    <text evidence="1">The sequence shown here is derived from an EMBL/GenBank/DDBJ whole genome shotgun (WGS) entry which is preliminary data.</text>
</comment>
<gene>
    <name evidence="1" type="ORF">L485_00790</name>
</gene>
<evidence type="ECO:0000313" key="1">
    <source>
        <dbReference type="EMBL" id="EQB06198.1"/>
    </source>
</evidence>
<name>T0H287_9SPHN</name>
<protein>
    <submittedName>
        <fullName evidence="1">Uncharacterized protein</fullName>
    </submittedName>
</protein>
<evidence type="ECO:0000313" key="2">
    <source>
        <dbReference type="Proteomes" id="UP000015524"/>
    </source>
</evidence>
<reference evidence="1 2" key="1">
    <citation type="journal article" date="2013" name="Genome Announc.">
        <title>Draft Genome Sequence of a Hexachlorocyclohexane-Degrading Bacterium, Sphingobium baderi Strain LL03T.</title>
        <authorList>
            <person name="Kaur J."/>
            <person name="Verma H."/>
            <person name="Tripathi C."/>
            <person name="Khurana J.P."/>
            <person name="Lal R."/>
        </authorList>
    </citation>
    <scope>NUCLEOTIDE SEQUENCE [LARGE SCALE GENOMIC DNA]</scope>
    <source>
        <strain evidence="1 2">LL03</strain>
    </source>
</reference>
<dbReference type="PATRIC" id="fig|1114964.3.peg.137"/>
<accession>T0H287</accession>
<sequence>MAEMKHTTGPWEACDQGDYGDFDGNSRIILGDDMRIAVVQWSPGDMQAESDANACLIAAAPDLLAALVEILGPLNVCSDNKNVPDDTCLPIDMTMGELRKARAAIAKATGAA</sequence>
<dbReference type="OrthoDB" id="8482145at2"/>